<evidence type="ECO:0000313" key="2">
    <source>
        <dbReference type="Proteomes" id="UP001056120"/>
    </source>
</evidence>
<name>A0ACB9HHS6_9ASTR</name>
<reference evidence="2" key="1">
    <citation type="journal article" date="2022" name="Mol. Ecol. Resour.">
        <title>The genomes of chicory, endive, great burdock and yacon provide insights into Asteraceae palaeo-polyploidization history and plant inulin production.</title>
        <authorList>
            <person name="Fan W."/>
            <person name="Wang S."/>
            <person name="Wang H."/>
            <person name="Wang A."/>
            <person name="Jiang F."/>
            <person name="Liu H."/>
            <person name="Zhao H."/>
            <person name="Xu D."/>
            <person name="Zhang Y."/>
        </authorList>
    </citation>
    <scope>NUCLEOTIDE SEQUENCE [LARGE SCALE GENOMIC DNA]</scope>
    <source>
        <strain evidence="2">cv. Yunnan</strain>
    </source>
</reference>
<organism evidence="1 2">
    <name type="scientific">Smallanthus sonchifolius</name>
    <dbReference type="NCBI Taxonomy" id="185202"/>
    <lineage>
        <taxon>Eukaryota</taxon>
        <taxon>Viridiplantae</taxon>
        <taxon>Streptophyta</taxon>
        <taxon>Embryophyta</taxon>
        <taxon>Tracheophyta</taxon>
        <taxon>Spermatophyta</taxon>
        <taxon>Magnoliopsida</taxon>
        <taxon>eudicotyledons</taxon>
        <taxon>Gunneridae</taxon>
        <taxon>Pentapetalae</taxon>
        <taxon>asterids</taxon>
        <taxon>campanulids</taxon>
        <taxon>Asterales</taxon>
        <taxon>Asteraceae</taxon>
        <taxon>Asteroideae</taxon>
        <taxon>Heliantheae alliance</taxon>
        <taxon>Millerieae</taxon>
        <taxon>Smallanthus</taxon>
    </lineage>
</organism>
<evidence type="ECO:0000313" key="1">
    <source>
        <dbReference type="EMBL" id="KAI3795322.1"/>
    </source>
</evidence>
<proteinExistence type="predicted"/>
<dbReference type="Proteomes" id="UP001056120">
    <property type="component" value="Linkage Group LG12"/>
</dbReference>
<accession>A0ACB9HHS6</accession>
<keyword evidence="2" id="KW-1185">Reference proteome</keyword>
<comment type="caution">
    <text evidence="1">The sequence shown here is derived from an EMBL/GenBank/DDBJ whole genome shotgun (WGS) entry which is preliminary data.</text>
</comment>
<gene>
    <name evidence="1" type="ORF">L1987_37973</name>
</gene>
<reference evidence="1 2" key="2">
    <citation type="journal article" date="2022" name="Mol. Ecol. Resour.">
        <title>The genomes of chicory, endive, great burdock and yacon provide insights into Asteraceae paleo-polyploidization history and plant inulin production.</title>
        <authorList>
            <person name="Fan W."/>
            <person name="Wang S."/>
            <person name="Wang H."/>
            <person name="Wang A."/>
            <person name="Jiang F."/>
            <person name="Liu H."/>
            <person name="Zhao H."/>
            <person name="Xu D."/>
            <person name="Zhang Y."/>
        </authorList>
    </citation>
    <scope>NUCLEOTIDE SEQUENCE [LARGE SCALE GENOMIC DNA]</scope>
    <source>
        <strain evidence="2">cv. Yunnan</strain>
        <tissue evidence="1">Leaves</tissue>
    </source>
</reference>
<sequence>MRQCPLSMKVQNLLHPVGRQATQIGTWVVLNTNGVSGTMDVDASVNPTATHVDFFSVPREDFPFALHKTKQNKTKQK</sequence>
<dbReference type="EMBL" id="CM042029">
    <property type="protein sequence ID" value="KAI3795322.1"/>
    <property type="molecule type" value="Genomic_DNA"/>
</dbReference>
<protein>
    <submittedName>
        <fullName evidence="1">Uncharacterized protein</fullName>
    </submittedName>
</protein>